<dbReference type="AlphaFoldDB" id="A0A9W8MWV6"/>
<feature type="domain" description="CHAT" evidence="1">
    <location>
        <begin position="942"/>
        <end position="1238"/>
    </location>
</feature>
<protein>
    <recommendedName>
        <fullName evidence="1">CHAT domain-containing protein</fullName>
    </recommendedName>
</protein>
<evidence type="ECO:0000259" key="1">
    <source>
        <dbReference type="Pfam" id="PF12770"/>
    </source>
</evidence>
<dbReference type="PANTHER" id="PTHR19959">
    <property type="entry name" value="KINESIN LIGHT CHAIN"/>
    <property type="match status" value="1"/>
</dbReference>
<keyword evidence="3" id="KW-1185">Reference proteome</keyword>
<evidence type="ECO:0000313" key="3">
    <source>
        <dbReference type="Proteomes" id="UP001148786"/>
    </source>
</evidence>
<reference evidence="2" key="1">
    <citation type="submission" date="2022-07" db="EMBL/GenBank/DDBJ databases">
        <title>Genome Sequence of Agrocybe chaxingu.</title>
        <authorList>
            <person name="Buettner E."/>
        </authorList>
    </citation>
    <scope>NUCLEOTIDE SEQUENCE</scope>
    <source>
        <strain evidence="2">MP-N11</strain>
    </source>
</reference>
<dbReference type="OrthoDB" id="9991317at2759"/>
<evidence type="ECO:0000313" key="2">
    <source>
        <dbReference type="EMBL" id="KAJ3508009.1"/>
    </source>
</evidence>
<dbReference type="InterPro" id="IPR024983">
    <property type="entry name" value="CHAT_dom"/>
</dbReference>
<dbReference type="InterPro" id="IPR011990">
    <property type="entry name" value="TPR-like_helical_dom_sf"/>
</dbReference>
<dbReference type="EMBL" id="JANKHO010000603">
    <property type="protein sequence ID" value="KAJ3508009.1"/>
    <property type="molecule type" value="Genomic_DNA"/>
</dbReference>
<dbReference type="SUPFAM" id="SSF48452">
    <property type="entry name" value="TPR-like"/>
    <property type="match status" value="2"/>
</dbReference>
<accession>A0A9W8MWV6</accession>
<proteinExistence type="predicted"/>
<dbReference type="PANTHER" id="PTHR19959:SF119">
    <property type="entry name" value="FUNGAL LIPASE-LIKE DOMAIN-CONTAINING PROTEIN"/>
    <property type="match status" value="1"/>
</dbReference>
<organism evidence="2 3">
    <name type="scientific">Agrocybe chaxingu</name>
    <dbReference type="NCBI Taxonomy" id="84603"/>
    <lineage>
        <taxon>Eukaryota</taxon>
        <taxon>Fungi</taxon>
        <taxon>Dikarya</taxon>
        <taxon>Basidiomycota</taxon>
        <taxon>Agaricomycotina</taxon>
        <taxon>Agaricomycetes</taxon>
        <taxon>Agaricomycetidae</taxon>
        <taxon>Agaricales</taxon>
        <taxon>Agaricineae</taxon>
        <taxon>Strophariaceae</taxon>
        <taxon>Agrocybe</taxon>
    </lineage>
</organism>
<dbReference type="Pfam" id="PF12770">
    <property type="entry name" value="CHAT"/>
    <property type="match status" value="1"/>
</dbReference>
<sequence>MAFTSMDITGDVRDDMRVVSPRSQIWQRVCHRMVTPAVIEYRTIVLKDFVVEFTEGQETTLRMSIFGSGNDEDTELEHTSPIMWKWSCIIELQPSMGELTFVLRSESTGDLGYLVLTEDQLAAFMAVDQDTKAETSFMVEDVKTSSKMKYTISVGKRVESMMNAIQDPRLFPAILEQFTDDPEALNDLGHCASERFRQTGNEDDIKKSIQIHELTVQLTSTDDVNYPRFLYNTAWAMFLLCQKTWNCSDSRRLIAMMETAIASTPPDDPILSIMFDNLGAAFANQFRHTGDPQNIESSVSCHQRAVQLGNHTNMFAALSNLASAYSARFEHSGNFEDLQCAISYQEEVMQLTPNGHPLLSMNLLNLGSSFLMRFNVTGDLADCERAISTYEKTGQLLTEQHPYMAGQLSHLGIAFEGLFRQTGNLADVENAILYLERAIQVAPDGHKDLPRWLNNLGHAFFSRFSDTEDLGDIQSCISALEHAIKLIPASESGNPDRHYYLWNLGRAFLRFFRRTGDRSYLDKSLHYQQKTVDLTPEQHADISCRIHGLATCFRTRFNHSQDSADLETAIHHYQRALRLTPERKWCRPFLLSELGGAFLARFNSTDDSADLDTAISYHQRALDCTPEDHSGKPGVLNNLAHSLLQRLMCTGNTDDLEQAIHLYSLSAQQITGDTSARLQSAWMLANICRGELRLSQSLDAFRVAMGLISRVAGLEYTIHKRHENLIKIPDLTSSAVATAIHYGDAESALAWLEQGRCLVWTQINQLRTPIDALRAHDPPLGEKFLKVARALDSSASRQEQFNCTVFSEGNLSEMVSQQEKSHAHVHLAKQWDDLLSEIREIPGFGDFLQPPNAEALLGRLSLDGPLVIFNLNEARCDALALISGADMPLLIPLERFSLQEAVELRNSLRLYLSAHGVRMREDDRGGHVVPVLPKNPAIFMVLRVLWEDVVKPILEAIGYSDPDRPRSRIWWCPTGPLSFLPLHAAGIYNQEVKHPGSCVSDFVISSYTPTVTALLDKKIHASTTISDRRESSRILLISQPKTPGKSPIPATVEETRRVDEMMSTRGVRSLLLDDTDATSERVKEEMKTSDWVHFACHAIQDAQEPLNSGVHLHDRRLTLLEIMGQQIPNTEHAFMSACQTSTGDEKLPEEAVHLAAGMLAAGYRGVVATMWSIKDKYGPEIAEAFYAHLLEGDSEGGERRLDEFGAARALDYATRKIRERIGDTEKALLTWVPYVHFGV</sequence>
<dbReference type="Gene3D" id="1.25.40.10">
    <property type="entry name" value="Tetratricopeptide repeat domain"/>
    <property type="match status" value="3"/>
</dbReference>
<name>A0A9W8MWV6_9AGAR</name>
<comment type="caution">
    <text evidence="2">The sequence shown here is derived from an EMBL/GenBank/DDBJ whole genome shotgun (WGS) entry which is preliminary data.</text>
</comment>
<gene>
    <name evidence="2" type="ORF">NLJ89_g5990</name>
</gene>
<dbReference type="Proteomes" id="UP001148786">
    <property type="component" value="Unassembled WGS sequence"/>
</dbReference>